<evidence type="ECO:0000313" key="3">
    <source>
        <dbReference type="EMBL" id="KAG8547801.1"/>
    </source>
</evidence>
<evidence type="ECO:0000313" key="4">
    <source>
        <dbReference type="Proteomes" id="UP000824782"/>
    </source>
</evidence>
<dbReference type="Proteomes" id="UP000824782">
    <property type="component" value="Unassembled WGS sequence"/>
</dbReference>
<dbReference type="SUPFAM" id="SSF55797">
    <property type="entry name" value="PR-1-like"/>
    <property type="match status" value="1"/>
</dbReference>
<dbReference type="PRINTS" id="PR00837">
    <property type="entry name" value="V5TPXLIKE"/>
</dbReference>
<name>A0AAV6ZEZ4_ENGPU</name>
<sequence length="115" mass="13387">MFKMIWNHNAAENSFKTASACHGNHSLPRGLYIKRPSFFSCGENIHVSQRKEPWRKVVGEWERENRIFVYGKGGNHKDVGHYTQMVWANSYLLGCALVKCENRDLILFYCQYCPA</sequence>
<dbReference type="SMART" id="SM00198">
    <property type="entry name" value="SCP"/>
    <property type="match status" value="1"/>
</dbReference>
<dbReference type="GO" id="GO:0005576">
    <property type="term" value="C:extracellular region"/>
    <property type="evidence" value="ECO:0007669"/>
    <property type="project" value="InterPro"/>
</dbReference>
<dbReference type="PRINTS" id="PR00838">
    <property type="entry name" value="V5ALLERGEN"/>
</dbReference>
<reference evidence="3" key="1">
    <citation type="thesis" date="2020" institute="ProQuest LLC" country="789 East Eisenhower Parkway, Ann Arbor, MI, USA">
        <title>Comparative Genomics and Chromosome Evolution.</title>
        <authorList>
            <person name="Mudd A.B."/>
        </authorList>
    </citation>
    <scope>NUCLEOTIDE SEQUENCE</scope>
    <source>
        <strain evidence="3">237g6f4</strain>
        <tissue evidence="3">Blood</tissue>
    </source>
</reference>
<dbReference type="Gene3D" id="3.40.33.10">
    <property type="entry name" value="CAP"/>
    <property type="match status" value="1"/>
</dbReference>
<protein>
    <recommendedName>
        <fullName evidence="2">SCP domain-containing protein</fullName>
    </recommendedName>
</protein>
<accession>A0AAV6ZEZ4</accession>
<dbReference type="InterPro" id="IPR035940">
    <property type="entry name" value="CAP_sf"/>
</dbReference>
<dbReference type="InterPro" id="IPR014044">
    <property type="entry name" value="CAP_dom"/>
</dbReference>
<dbReference type="AlphaFoldDB" id="A0AAV6ZEZ4"/>
<dbReference type="PANTHER" id="PTHR10334">
    <property type="entry name" value="CYSTEINE-RICH SECRETORY PROTEIN-RELATED"/>
    <property type="match status" value="1"/>
</dbReference>
<gene>
    <name evidence="3" type="ORF">GDO81_027460</name>
</gene>
<proteinExistence type="inferred from homology"/>
<organism evidence="3 4">
    <name type="scientific">Engystomops pustulosus</name>
    <name type="common">Tungara frog</name>
    <name type="synonym">Physalaemus pustulosus</name>
    <dbReference type="NCBI Taxonomy" id="76066"/>
    <lineage>
        <taxon>Eukaryota</taxon>
        <taxon>Metazoa</taxon>
        <taxon>Chordata</taxon>
        <taxon>Craniata</taxon>
        <taxon>Vertebrata</taxon>
        <taxon>Euteleostomi</taxon>
        <taxon>Amphibia</taxon>
        <taxon>Batrachia</taxon>
        <taxon>Anura</taxon>
        <taxon>Neobatrachia</taxon>
        <taxon>Hyloidea</taxon>
        <taxon>Leptodactylidae</taxon>
        <taxon>Leiuperinae</taxon>
        <taxon>Engystomops</taxon>
    </lineage>
</organism>
<dbReference type="InterPro" id="IPR018244">
    <property type="entry name" value="Allrgn_V5/Tpx1_CS"/>
</dbReference>
<keyword evidence="4" id="KW-1185">Reference proteome</keyword>
<dbReference type="PROSITE" id="PS01009">
    <property type="entry name" value="CRISP_1"/>
    <property type="match status" value="1"/>
</dbReference>
<dbReference type="InterPro" id="IPR002413">
    <property type="entry name" value="V5_allergen-like"/>
</dbReference>
<dbReference type="EMBL" id="WNYA01000608">
    <property type="protein sequence ID" value="KAG8547801.1"/>
    <property type="molecule type" value="Genomic_DNA"/>
</dbReference>
<dbReference type="Pfam" id="PF00188">
    <property type="entry name" value="CAP"/>
    <property type="match status" value="1"/>
</dbReference>
<comment type="caution">
    <text evidence="3">The sequence shown here is derived from an EMBL/GenBank/DDBJ whole genome shotgun (WGS) entry which is preliminary data.</text>
</comment>
<feature type="domain" description="SCP" evidence="2">
    <location>
        <begin position="1"/>
        <end position="115"/>
    </location>
</feature>
<evidence type="ECO:0000256" key="1">
    <source>
        <dbReference type="ARBA" id="ARBA00009923"/>
    </source>
</evidence>
<evidence type="ECO:0000259" key="2">
    <source>
        <dbReference type="SMART" id="SM00198"/>
    </source>
</evidence>
<comment type="similarity">
    <text evidence="1">Belongs to the CRISP family.</text>
</comment>
<dbReference type="InterPro" id="IPR001283">
    <property type="entry name" value="CRISP-related"/>
</dbReference>